<evidence type="ECO:0000256" key="3">
    <source>
        <dbReference type="ARBA" id="ARBA00022606"/>
    </source>
</evidence>
<keyword evidence="2" id="KW-1003">Cell membrane</keyword>
<comment type="caution">
    <text evidence="10">Lacks conserved residue(s) required for the propagation of feature annotation.</text>
</comment>
<keyword evidence="5 10" id="KW-0552">Olfaction</keyword>
<feature type="transmembrane region" description="Helical" evidence="10">
    <location>
        <begin position="123"/>
        <end position="144"/>
    </location>
</feature>
<evidence type="ECO:0000256" key="6">
    <source>
        <dbReference type="ARBA" id="ARBA00022989"/>
    </source>
</evidence>
<comment type="similarity">
    <text evidence="10">Belongs to the insect chemoreceptor superfamily. Heteromeric odorant receptor channel (TC 1.A.69) family.</text>
</comment>
<evidence type="ECO:0000256" key="7">
    <source>
        <dbReference type="ARBA" id="ARBA00023136"/>
    </source>
</evidence>
<evidence type="ECO:0000256" key="5">
    <source>
        <dbReference type="ARBA" id="ARBA00022725"/>
    </source>
</evidence>
<evidence type="ECO:0000256" key="9">
    <source>
        <dbReference type="ARBA" id="ARBA00023224"/>
    </source>
</evidence>
<dbReference type="GO" id="GO:0005886">
    <property type="term" value="C:plasma membrane"/>
    <property type="evidence" value="ECO:0007669"/>
    <property type="project" value="UniProtKB-SubCell"/>
</dbReference>
<keyword evidence="4 10" id="KW-0812">Transmembrane</keyword>
<dbReference type="GO" id="GO:0004984">
    <property type="term" value="F:olfactory receptor activity"/>
    <property type="evidence" value="ECO:0007669"/>
    <property type="project" value="InterPro"/>
</dbReference>
<dbReference type="PANTHER" id="PTHR21137">
    <property type="entry name" value="ODORANT RECEPTOR"/>
    <property type="match status" value="1"/>
</dbReference>
<evidence type="ECO:0000256" key="8">
    <source>
        <dbReference type="ARBA" id="ARBA00023170"/>
    </source>
</evidence>
<evidence type="ECO:0000313" key="11">
    <source>
        <dbReference type="EMBL" id="QNL14992.1"/>
    </source>
</evidence>
<dbReference type="GO" id="GO:0005549">
    <property type="term" value="F:odorant binding"/>
    <property type="evidence" value="ECO:0007669"/>
    <property type="project" value="InterPro"/>
</dbReference>
<protein>
    <recommendedName>
        <fullName evidence="10">Odorant receptor</fullName>
    </recommendedName>
</protein>
<comment type="subcellular location">
    <subcellularLocation>
        <location evidence="1 10">Cell membrane</location>
        <topology evidence="1 10">Multi-pass membrane protein</topology>
    </subcellularLocation>
</comment>
<keyword evidence="8 10" id="KW-0675">Receptor</keyword>
<proteinExistence type="evidence at transcript level"/>
<name>A0A7G8Z967_9HYME</name>
<accession>A0A7G8Z967</accession>
<keyword evidence="7 10" id="KW-0472">Membrane</keyword>
<keyword evidence="3 10" id="KW-0716">Sensory transduction</keyword>
<feature type="transmembrane region" description="Helical" evidence="10">
    <location>
        <begin position="164"/>
        <end position="187"/>
    </location>
</feature>
<evidence type="ECO:0000256" key="2">
    <source>
        <dbReference type="ARBA" id="ARBA00022475"/>
    </source>
</evidence>
<keyword evidence="6 10" id="KW-1133">Transmembrane helix</keyword>
<dbReference type="InterPro" id="IPR004117">
    <property type="entry name" value="7tm6_olfct_rcpt"/>
</dbReference>
<organism evidence="11">
    <name type="scientific">Aulacocentrum confusum</name>
    <dbReference type="NCBI Taxonomy" id="2767324"/>
    <lineage>
        <taxon>Eukaryota</taxon>
        <taxon>Metazoa</taxon>
        <taxon>Ecdysozoa</taxon>
        <taxon>Arthropoda</taxon>
        <taxon>Hexapoda</taxon>
        <taxon>Insecta</taxon>
        <taxon>Pterygota</taxon>
        <taxon>Neoptera</taxon>
        <taxon>Endopterygota</taxon>
        <taxon>Hymenoptera</taxon>
        <taxon>Apocrita</taxon>
        <taxon>Ichneumonoidea</taxon>
        <taxon>Braconidae</taxon>
        <taxon>Macrocentrinae</taxon>
        <taxon>Aulacocentrum</taxon>
    </lineage>
</organism>
<evidence type="ECO:0000256" key="4">
    <source>
        <dbReference type="ARBA" id="ARBA00022692"/>
    </source>
</evidence>
<feature type="transmembrane region" description="Helical" evidence="10">
    <location>
        <begin position="286"/>
        <end position="306"/>
    </location>
</feature>
<dbReference type="PANTHER" id="PTHR21137:SF35">
    <property type="entry name" value="ODORANT RECEPTOR 19A-RELATED"/>
    <property type="match status" value="1"/>
</dbReference>
<dbReference type="GO" id="GO:0007165">
    <property type="term" value="P:signal transduction"/>
    <property type="evidence" value="ECO:0007669"/>
    <property type="project" value="UniProtKB-KW"/>
</dbReference>
<keyword evidence="9 10" id="KW-0807">Transducer</keyword>
<dbReference type="EMBL" id="MT670988">
    <property type="protein sequence ID" value="QNL14992.1"/>
    <property type="molecule type" value="mRNA"/>
</dbReference>
<sequence length="382" mass="43857">MSLSYSFIILQLLGLWQPDWSPGWKTKVYGVYSFFMIIFIFTNILSELIELFRSFTSHESFIKNSIKLLAMLGAFSKLVNIALNGYEIKQLIKIIQSRPCRAENTNEQLIQANFNRIIKNRTLAYAALSESSVMLGVTLSLLRNVPKRLLTYKAWFPFSPTTNFRYWIVFTHQILSHFFGSLVNIAFDTLLPGLMLQICCQLQILGYRVSLISDTKSESASTPVKMWLEQGKISNCIKYHLKILQLSKMANKIFSPVLFIQFTISTIVICVSIYGLSKTKVCSPDFALITFYLACMLVQIFILCYAGTEITLESYRVAEMIYSMDWLVLSKNVQKSLLMIMTRSRVPIIFTSNYFVELSIDSFNQIVKLSYSAYNVIQQTSE</sequence>
<feature type="transmembrane region" description="Helical" evidence="10">
    <location>
        <begin position="29"/>
        <end position="49"/>
    </location>
</feature>
<dbReference type="AlphaFoldDB" id="A0A7G8Z967"/>
<feature type="transmembrane region" description="Helical" evidence="10">
    <location>
        <begin position="253"/>
        <end position="274"/>
    </location>
</feature>
<reference evidence="11" key="1">
    <citation type="submission" date="2020-06" db="EMBL/GenBank/DDBJ databases">
        <authorList>
            <person name="Sheng S."/>
        </authorList>
    </citation>
    <scope>NUCLEOTIDE SEQUENCE</scope>
    <source>
        <tissue evidence="11">Antenna</tissue>
    </source>
</reference>
<evidence type="ECO:0000256" key="10">
    <source>
        <dbReference type="RuleBase" id="RU351113"/>
    </source>
</evidence>
<gene>
    <name evidence="11" type="primary">OR48</name>
</gene>
<dbReference type="Pfam" id="PF02949">
    <property type="entry name" value="7tm_6"/>
    <property type="match status" value="1"/>
</dbReference>
<evidence type="ECO:0000256" key="1">
    <source>
        <dbReference type="ARBA" id="ARBA00004651"/>
    </source>
</evidence>